<dbReference type="SMART" id="SM00825">
    <property type="entry name" value="PKS_KS"/>
    <property type="match status" value="2"/>
</dbReference>
<comment type="pathway">
    <text evidence="2">Antibiotic biosynthesis.</text>
</comment>
<dbReference type="Pfam" id="PF02801">
    <property type="entry name" value="Ketoacyl-synt_C"/>
    <property type="match status" value="2"/>
</dbReference>
<dbReference type="InterPro" id="IPR014043">
    <property type="entry name" value="Acyl_transferase_dom"/>
</dbReference>
<dbReference type="InterPro" id="IPR016035">
    <property type="entry name" value="Acyl_Trfase/lysoPLipase"/>
</dbReference>
<feature type="region of interest" description="N-terminal hotdog fold" evidence="9">
    <location>
        <begin position="904"/>
        <end position="1027"/>
    </location>
</feature>
<evidence type="ECO:0000256" key="7">
    <source>
        <dbReference type="ARBA" id="ARBA00023268"/>
    </source>
</evidence>
<dbReference type="SUPFAM" id="SSF55048">
    <property type="entry name" value="Probable ACP-binding domain of malonyl-CoA ACP transacylase"/>
    <property type="match status" value="2"/>
</dbReference>
<feature type="active site" description="Proton acceptor; for dehydratase activity" evidence="9">
    <location>
        <position position="936"/>
    </location>
</feature>
<dbReference type="SUPFAM" id="SSF53901">
    <property type="entry name" value="Thiolase-like"/>
    <property type="match status" value="2"/>
</dbReference>
<name>A0A6F8YE80_9ACTN</name>
<dbReference type="InterPro" id="IPR016039">
    <property type="entry name" value="Thiolase-like"/>
</dbReference>
<dbReference type="KEGG" id="psuu:Psuf_016460"/>
<evidence type="ECO:0000256" key="4">
    <source>
        <dbReference type="ARBA" id="ARBA00022553"/>
    </source>
</evidence>
<keyword evidence="5" id="KW-0808">Transferase</keyword>
<dbReference type="InterPro" id="IPR015083">
    <property type="entry name" value="NorB/c/GfsB-D-like_docking"/>
</dbReference>
<evidence type="ECO:0000259" key="13">
    <source>
        <dbReference type="PROSITE" id="PS52019"/>
    </source>
</evidence>
<dbReference type="SUPFAM" id="SSF47336">
    <property type="entry name" value="ACP-like"/>
    <property type="match status" value="1"/>
</dbReference>
<evidence type="ECO:0000259" key="12">
    <source>
        <dbReference type="PROSITE" id="PS52004"/>
    </source>
</evidence>
<feature type="domain" description="Ketosynthase family 3 (KS3)" evidence="12">
    <location>
        <begin position="35"/>
        <end position="455"/>
    </location>
</feature>
<keyword evidence="3" id="KW-0596">Phosphopantetheine</keyword>
<dbReference type="Gene3D" id="3.40.47.10">
    <property type="match status" value="2"/>
</dbReference>
<dbReference type="InterPro" id="IPR032821">
    <property type="entry name" value="PKS_assoc"/>
</dbReference>
<dbReference type="SMART" id="SM00827">
    <property type="entry name" value="PKS_AT"/>
    <property type="match status" value="2"/>
</dbReference>
<dbReference type="PROSITE" id="PS52004">
    <property type="entry name" value="KS3_2"/>
    <property type="match status" value="2"/>
</dbReference>
<comment type="cofactor">
    <cofactor evidence="1">
        <name>pantetheine 4'-phosphate</name>
        <dbReference type="ChEBI" id="CHEBI:47942"/>
    </cofactor>
</comment>
<dbReference type="FunFam" id="3.40.47.10:FF:000019">
    <property type="entry name" value="Polyketide synthase type I"/>
    <property type="match status" value="2"/>
</dbReference>
<keyword evidence="7" id="KW-0511">Multifunctional enzyme</keyword>
<dbReference type="InterPro" id="IPR016036">
    <property type="entry name" value="Malonyl_transacylase_ACP-bd"/>
</dbReference>
<reference evidence="14 15" key="1">
    <citation type="submission" date="2020-03" db="EMBL/GenBank/DDBJ databases">
        <title>Whole genome shotgun sequence of Phytohabitans suffuscus NBRC 105367.</title>
        <authorList>
            <person name="Komaki H."/>
            <person name="Tamura T."/>
        </authorList>
    </citation>
    <scope>NUCLEOTIDE SEQUENCE [LARGE SCALE GENOMIC DNA]</scope>
    <source>
        <strain evidence="14 15">NBRC 105367</strain>
    </source>
</reference>
<feature type="domain" description="PKS/mFAS DH" evidence="13">
    <location>
        <begin position="904"/>
        <end position="1175"/>
    </location>
</feature>
<keyword evidence="15" id="KW-1185">Reference proteome</keyword>
<dbReference type="SMART" id="SM00823">
    <property type="entry name" value="PKS_PP"/>
    <property type="match status" value="1"/>
</dbReference>
<dbReference type="Pfam" id="PF14765">
    <property type="entry name" value="PS-DH"/>
    <property type="match status" value="1"/>
</dbReference>
<dbReference type="InterPro" id="IPR020843">
    <property type="entry name" value="ER"/>
</dbReference>
<dbReference type="Gene3D" id="3.40.50.720">
    <property type="entry name" value="NAD(P)-binding Rossmann-like Domain"/>
    <property type="match status" value="1"/>
</dbReference>
<feature type="region of interest" description="Disordered" evidence="10">
    <location>
        <begin position="2772"/>
        <end position="2809"/>
    </location>
</feature>
<dbReference type="PROSITE" id="PS52019">
    <property type="entry name" value="PKS_MFAS_DH"/>
    <property type="match status" value="1"/>
</dbReference>
<evidence type="ECO:0000256" key="2">
    <source>
        <dbReference type="ARBA" id="ARBA00004792"/>
    </source>
</evidence>
<dbReference type="CDD" id="cd00833">
    <property type="entry name" value="PKS"/>
    <property type="match status" value="2"/>
</dbReference>
<dbReference type="Proteomes" id="UP000503011">
    <property type="component" value="Chromosome"/>
</dbReference>
<dbReference type="PROSITE" id="PS00606">
    <property type="entry name" value="KS3_1"/>
    <property type="match status" value="2"/>
</dbReference>
<accession>A0A6F8YE80</accession>
<feature type="compositionally biased region" description="Basic residues" evidence="10">
    <location>
        <begin position="2851"/>
        <end position="2871"/>
    </location>
</feature>
<dbReference type="SUPFAM" id="SSF52151">
    <property type="entry name" value="FabD/lysophospholipase-like"/>
    <property type="match status" value="2"/>
</dbReference>
<dbReference type="InterPro" id="IPR013154">
    <property type="entry name" value="ADH-like_N"/>
</dbReference>
<dbReference type="InterPro" id="IPR036291">
    <property type="entry name" value="NAD(P)-bd_dom_sf"/>
</dbReference>
<dbReference type="InterPro" id="IPR049552">
    <property type="entry name" value="PKS_DH_N"/>
</dbReference>
<feature type="domain" description="Carrier" evidence="11">
    <location>
        <begin position="1911"/>
        <end position="1986"/>
    </location>
</feature>
<dbReference type="InterPro" id="IPR013968">
    <property type="entry name" value="PKS_KR"/>
</dbReference>
<dbReference type="InterPro" id="IPR042104">
    <property type="entry name" value="PKS_dehydratase_sf"/>
</dbReference>
<dbReference type="InterPro" id="IPR020806">
    <property type="entry name" value="PKS_PP-bd"/>
</dbReference>
<feature type="region of interest" description="Disordered" evidence="10">
    <location>
        <begin position="2840"/>
        <end position="2871"/>
    </location>
</feature>
<dbReference type="InterPro" id="IPR014031">
    <property type="entry name" value="Ketoacyl_synth_C"/>
</dbReference>
<evidence type="ECO:0000256" key="8">
    <source>
        <dbReference type="ARBA" id="ARBA00023315"/>
    </source>
</evidence>
<reference evidence="14 15" key="2">
    <citation type="submission" date="2020-03" db="EMBL/GenBank/DDBJ databases">
        <authorList>
            <person name="Ichikawa N."/>
            <person name="Kimura A."/>
            <person name="Kitahashi Y."/>
            <person name="Uohara A."/>
        </authorList>
    </citation>
    <scope>NUCLEOTIDE SEQUENCE [LARGE SCALE GENOMIC DNA]</scope>
    <source>
        <strain evidence="14 15">NBRC 105367</strain>
    </source>
</reference>
<dbReference type="Gene3D" id="3.30.70.250">
    <property type="entry name" value="Malonyl-CoA ACP transacylase, ACP-binding"/>
    <property type="match status" value="1"/>
</dbReference>
<dbReference type="Pfam" id="PF00698">
    <property type="entry name" value="Acyl_transf_1"/>
    <property type="match status" value="2"/>
</dbReference>
<dbReference type="InterPro" id="IPR001227">
    <property type="entry name" value="Ac_transferase_dom_sf"/>
</dbReference>
<dbReference type="CDD" id="cd05195">
    <property type="entry name" value="enoyl_red"/>
    <property type="match status" value="1"/>
</dbReference>
<dbReference type="GO" id="GO:0004315">
    <property type="term" value="F:3-oxoacyl-[acyl-carrier-protein] synthase activity"/>
    <property type="evidence" value="ECO:0007669"/>
    <property type="project" value="InterPro"/>
</dbReference>
<dbReference type="GO" id="GO:0016491">
    <property type="term" value="F:oxidoreductase activity"/>
    <property type="evidence" value="ECO:0007669"/>
    <property type="project" value="InterPro"/>
</dbReference>
<dbReference type="GO" id="GO:0033068">
    <property type="term" value="P:macrolide biosynthetic process"/>
    <property type="evidence" value="ECO:0007669"/>
    <property type="project" value="UniProtKB-ARBA"/>
</dbReference>
<evidence type="ECO:0000256" key="9">
    <source>
        <dbReference type="PROSITE-ProRule" id="PRU01363"/>
    </source>
</evidence>
<dbReference type="GO" id="GO:0004312">
    <property type="term" value="F:fatty acid synthase activity"/>
    <property type="evidence" value="ECO:0007669"/>
    <property type="project" value="TreeGrafter"/>
</dbReference>
<dbReference type="SUPFAM" id="SSF51735">
    <property type="entry name" value="NAD(P)-binding Rossmann-fold domains"/>
    <property type="match status" value="3"/>
</dbReference>
<dbReference type="InterPro" id="IPR049900">
    <property type="entry name" value="PKS_mFAS_DH"/>
</dbReference>
<dbReference type="InterPro" id="IPR009081">
    <property type="entry name" value="PP-bd_ACP"/>
</dbReference>
<dbReference type="Gene3D" id="3.30.70.3290">
    <property type="match status" value="2"/>
</dbReference>
<organism evidence="14 15">
    <name type="scientific">Phytohabitans suffuscus</name>
    <dbReference type="NCBI Taxonomy" id="624315"/>
    <lineage>
        <taxon>Bacteria</taxon>
        <taxon>Bacillati</taxon>
        <taxon>Actinomycetota</taxon>
        <taxon>Actinomycetes</taxon>
        <taxon>Micromonosporales</taxon>
        <taxon>Micromonosporaceae</taxon>
    </lineage>
</organism>
<evidence type="ECO:0000256" key="3">
    <source>
        <dbReference type="ARBA" id="ARBA00022450"/>
    </source>
</evidence>
<dbReference type="SMART" id="SM00822">
    <property type="entry name" value="PKS_KR"/>
    <property type="match status" value="1"/>
</dbReference>
<dbReference type="CDD" id="cd08956">
    <property type="entry name" value="KR_3_FAS_SDR_x"/>
    <property type="match status" value="1"/>
</dbReference>
<dbReference type="PANTHER" id="PTHR43775:SF51">
    <property type="entry name" value="INACTIVE PHENOLPHTHIOCEROL SYNTHESIS POLYKETIDE SYNTHASE TYPE I PKS1-RELATED"/>
    <property type="match status" value="1"/>
</dbReference>
<gene>
    <name evidence="14" type="ORF">Psuf_016460</name>
</gene>
<dbReference type="InterPro" id="IPR014030">
    <property type="entry name" value="Ketoacyl_synth_N"/>
</dbReference>
<dbReference type="EMBL" id="AP022871">
    <property type="protein sequence ID" value="BCB84333.1"/>
    <property type="molecule type" value="Genomic_DNA"/>
</dbReference>
<dbReference type="Pfam" id="PF08240">
    <property type="entry name" value="ADH_N"/>
    <property type="match status" value="1"/>
</dbReference>
<feature type="domain" description="Ketosynthase family 3 (KS3)" evidence="12">
    <location>
        <begin position="2004"/>
        <end position="2422"/>
    </location>
</feature>
<dbReference type="GO" id="GO:0006633">
    <property type="term" value="P:fatty acid biosynthetic process"/>
    <property type="evidence" value="ECO:0007669"/>
    <property type="project" value="InterPro"/>
</dbReference>
<dbReference type="InterPro" id="IPR055123">
    <property type="entry name" value="SpnB-like_Rossmann"/>
</dbReference>
<sequence>MPEDQQDKVVEYLRRVTVDLKRARQRVDELESRSREPIAIAGMACRFPGGVRTPEDLWRLVAEGRDGIGGFPTDRGFDLDRLFTGVDGKPRSATREGGFLDDVAGFDAGFFGLSPREALAMEPQQRLLLETSWEAIERAGIDATKLRGTPTGVYIGGSGTGYDSLLSEESAGFVLTGTTSSVLSGRVAYSLGLEGPAVTVDTACSSSLVALHLAVQALRNDECSLALVGGAMVFSDLFVFVEFSRQGGLAPDGRCKAFSDGADGTGWSEGVGVLVVERLSDARRLGHPVLAVVRGSATNQDGASNGLSAPNGPAQQRVIRAALANAGLSPADVDAVEAHGTGTTLGDPIEAQALLAAYGQDRERPLLLGSIKSNIGHAQAAAGVAGVMKMVLALRHGLLPKTLHVGTPSSHVDWTAGGVTLVTEPAPWPAVDRPWRAGVSSFGISGTNAHVILEQAPAPGVEPEPAPAPATVPWIVAARSTAALDEQIARLRALPAPALVDIGRSLATGRAQLPHRAVLLAGEDGMPEIARGVAAEPPLGMLLSGGGGQRLGMGRELYRRFPVFARAFDEAVAELDPHLARPLRDVAWGTNQDLLDQMGLALPALFALQVSLYRLMGFFGVTPDYLGGHSNGEVVAAHLAGVFSLADACRLVAARSRLMQALPPGGAMVAVQATEAEVAPLLAGHEALASIAAINSPTSVVVAGDEATVAEVTGHFAAEGRKTSRLAITHASHSPLMEPMLEDFRTVLEGLSYAEPEIPLLSNLSGRLATPDEVCTPDYWVRHVRGAVRFADGIGALREAGVSALLEIGPGGALSSMAQECVGEDTVAVTPVLRKDRPEEVAAVTALARLHVTGVAVDWAALFADTGARRVDLPTYPFQRERFWPAGGSGAGDVRAAGLDATRHPLLGAAAELADGSGVLFTGRLSLRTHPWLADHTVGGSVLLPGTGFVELAVRAADEVGCGRLDGLTLVAPLMLPERGAVQVQVRVGPAAAGRRDLSVYGRAEESVDGPWTLHATGALAEEPGPADGFDASVWPPAGAEPADLNGFYERMAGSGLGYGPAFQGLRGAWRRGDEVFAEVALPDGAPDPQTYGVHPALLDAALHAITFVDGTGDGLLPFDWTGVTLHASGAATLRLRLAATGTDAVSVSAVDTSGAPVLSVDAVALRPPATRPGGATDSLFAVTWTPSTVEPADRDADAIRVEATGDGAGPDAVHALTARVLAVLQAAGADDRRYVFTTRGAVSVRGEPVRDLAGAAVWGLVRAAQAEQPGRFVLVDLDDADLPALPHGEQEYAVRAGVAFVPRLARMSDVELVPPVGVPWRLGSIRTGSLDGLALVPAPEAARPLSAREVRVAIGVAGLNFRDVLIALGMYPGGARVSGSEAAGTVVETGPEVRGLRVGDRVTGLVAGGFGPLGIADERFLARTPTGWSDGTAASVPVAFLTAYYGLVDLAGLKAGERVLVHAGAGGVGMAAIQLARHLGAEVFATASEGKWEVLRSLGLDDVHIASSRSLDFADRFPTVDVVLNALAGEFVDASVGLLGPGGRFVEMGKTDIRRAEDLPGVEYKPFDLADAGPVRIGAMLGELLELFARGVLCPLPVTSWDVRRAGEAFRFMSMARHVGKIVLTMPRVWDRDGTVLVTGGTGGLGGVLARHLVVRRGVRRLLLVSRRGLAAAGAVELRDELVGLGAEVEVAACDVADRSALAAAIAGHRLTAVVHTAGVLDDGLVGSLTPERLSTVLRPKVDAAWHLHELTRDSDLAAFVLYSSASGVLGSPGQGNYAAGNAYLDALATHRRAQGLPAQSLAWGAFTQDAGMTARLTGADRDRIARSGMPLLTVEQGLALFDAAVSVDAAVAVPMRLDLRTLRDRGAVPGLLRGLVRPPVRRATTIAGAGAETSLAATLRALPGPDRDRAVVELLRGEVAAVLGHASGAAIEVERSFKDLGFDSLTAVELRNRLNATTGLRLAATLVFDHPTIRHLTDHLVSELVGGGVAETGPLAAPPTGDDPIAIVGMGCRLPGGVRSPDDLWRLVVEERDAIGGIPADRGWDLAALLGPDAPVTALTGGFVDAMDFDSDFFGISPREALAMDPQQRLLLETAWEALERAGIPPKSLAGTDTGVYVGAGASDYGAALQDDEESQGFVLTGTALSVISGRVSYTLGLEGPALTVDTACSSSLVAMHLATQALRTGECSLALVGGVTVMVDPLIYTEFGRQGGSAADGRCKAFADAADGTGWSEGAGVLVLERLSDAQRHGHAVLALIRGSAVNQDGGSNGLTAPNGPAQRRVIRQALASAGLTPSDVDVVEGHGTGTALGDPIEAQALLATYGQDRERPLLLGSVKSNIGHLQAASGTAGVIKMVEALRRGIAPKTLHVDAPSSHVDWSAGAVSLLTSTEVWPEAGRPRRAAVSSFGISGTNAHVILEEPPAPAEPAEAETVPPALAAWPLSARSSAALDAQLQRVGELQEVGRADVGYSLATGRSLFGHRAVLLAGADGVVEAARGTARERTLAAIFTGQGAQRLGMGRELYDRFPAFATALDEVLSHLDPGLRDVMWGEDPARLDHTAAAQPAIFALEVALFRLVESFGIRPDHLTGHSIGEIVAAHVAGVLSLADAAALVSARASLMGALPSGGAMVAVRATEDEVRPLLTEGVAIAAVNGPASVVIAGEEEGVLALAGRWRSKRLAVSHAFHSPLMDPMLDDFHTVVKGLSFAPPRVPIVAGGDVTSPEYWVRQVREPVRFADAVTALREHGVDALLEIGPDGVLSAMVADQVPGRPSWPPAARRHRRGARRRHRPGPPACRRRRRRLGGHLRRHRIPPRRAAHLRVPAQAVLAGPGVREWRRPVPSTVDPTRRRGWRAGGRHRPVAHRPGCRR</sequence>
<keyword evidence="4" id="KW-0597">Phosphoprotein</keyword>
<dbReference type="Pfam" id="PF00550">
    <property type="entry name" value="PP-binding"/>
    <property type="match status" value="1"/>
</dbReference>
<dbReference type="GO" id="GO:0008270">
    <property type="term" value="F:zinc ion binding"/>
    <property type="evidence" value="ECO:0007669"/>
    <property type="project" value="InterPro"/>
</dbReference>
<evidence type="ECO:0000256" key="6">
    <source>
        <dbReference type="ARBA" id="ARBA00023194"/>
    </source>
</evidence>
<protein>
    <submittedName>
        <fullName evidence="14">Uncharacterized protein</fullName>
    </submittedName>
</protein>
<dbReference type="InterPro" id="IPR011032">
    <property type="entry name" value="GroES-like_sf"/>
</dbReference>
<dbReference type="Pfam" id="PF22953">
    <property type="entry name" value="SpnB_Rossmann"/>
    <property type="match status" value="1"/>
</dbReference>
<dbReference type="InterPro" id="IPR057326">
    <property type="entry name" value="KR_dom"/>
</dbReference>
<dbReference type="SMART" id="SM01294">
    <property type="entry name" value="PKS_PP_betabranch"/>
    <property type="match status" value="1"/>
</dbReference>
<dbReference type="Gene3D" id="3.10.129.110">
    <property type="entry name" value="Polyketide synthase dehydratase"/>
    <property type="match status" value="1"/>
</dbReference>
<dbReference type="PROSITE" id="PS01162">
    <property type="entry name" value="QOR_ZETA_CRYSTAL"/>
    <property type="match status" value="1"/>
</dbReference>
<dbReference type="InterPro" id="IPR018201">
    <property type="entry name" value="Ketoacyl_synth_AS"/>
</dbReference>
<dbReference type="Pfam" id="PF00109">
    <property type="entry name" value="ketoacyl-synt"/>
    <property type="match status" value="2"/>
</dbReference>
<dbReference type="Gene3D" id="1.10.1200.10">
    <property type="entry name" value="ACP-like"/>
    <property type="match status" value="1"/>
</dbReference>
<dbReference type="SMART" id="SM00826">
    <property type="entry name" value="PKS_DH"/>
    <property type="match status" value="1"/>
</dbReference>
<feature type="compositionally biased region" description="Basic residues" evidence="10">
    <location>
        <begin position="2780"/>
        <end position="2809"/>
    </location>
</feature>
<dbReference type="PROSITE" id="PS00012">
    <property type="entry name" value="PHOSPHOPANTETHEINE"/>
    <property type="match status" value="1"/>
</dbReference>
<evidence type="ECO:0000256" key="5">
    <source>
        <dbReference type="ARBA" id="ARBA00022679"/>
    </source>
</evidence>
<dbReference type="Gene3D" id="1.10.287.1960">
    <property type="match status" value="1"/>
</dbReference>
<dbReference type="RefSeq" id="WP_173155477.1">
    <property type="nucleotide sequence ID" value="NZ_AP022871.1"/>
</dbReference>
<dbReference type="PROSITE" id="PS50075">
    <property type="entry name" value="CARRIER"/>
    <property type="match status" value="1"/>
</dbReference>
<dbReference type="Pfam" id="PF08990">
    <property type="entry name" value="Docking"/>
    <property type="match status" value="1"/>
</dbReference>
<dbReference type="InterPro" id="IPR020841">
    <property type="entry name" value="PKS_Beta-ketoAc_synthase_dom"/>
</dbReference>
<dbReference type="Gene3D" id="3.90.180.10">
    <property type="entry name" value="Medium-chain alcohol dehydrogenases, catalytic domain"/>
    <property type="match status" value="1"/>
</dbReference>
<dbReference type="GO" id="GO:0031177">
    <property type="term" value="F:phosphopantetheine binding"/>
    <property type="evidence" value="ECO:0007669"/>
    <property type="project" value="InterPro"/>
</dbReference>
<dbReference type="Gene3D" id="3.40.366.10">
    <property type="entry name" value="Malonyl-Coenzyme A Acyl Carrier Protein, domain 2"/>
    <property type="match status" value="2"/>
</dbReference>
<feature type="active site" description="Proton donor; for dehydratase activity" evidence="9">
    <location>
        <position position="1100"/>
    </location>
</feature>
<proteinExistence type="predicted"/>
<dbReference type="SUPFAM" id="SSF50129">
    <property type="entry name" value="GroES-like"/>
    <property type="match status" value="1"/>
</dbReference>
<dbReference type="Pfam" id="PF13602">
    <property type="entry name" value="ADH_zinc_N_2"/>
    <property type="match status" value="1"/>
</dbReference>
<dbReference type="SMART" id="SM00829">
    <property type="entry name" value="PKS_ER"/>
    <property type="match status" value="1"/>
</dbReference>
<dbReference type="InterPro" id="IPR049551">
    <property type="entry name" value="PKS_DH_C"/>
</dbReference>
<keyword evidence="8" id="KW-0012">Acyltransferase</keyword>
<evidence type="ECO:0000259" key="11">
    <source>
        <dbReference type="PROSITE" id="PS50075"/>
    </source>
</evidence>
<evidence type="ECO:0000256" key="10">
    <source>
        <dbReference type="SAM" id="MobiDB-lite"/>
    </source>
</evidence>
<dbReference type="InterPro" id="IPR050091">
    <property type="entry name" value="PKS_NRPS_Biosynth_Enz"/>
</dbReference>
<dbReference type="Pfam" id="PF21089">
    <property type="entry name" value="PKS_DH_N"/>
    <property type="match status" value="1"/>
</dbReference>
<feature type="region of interest" description="C-terminal hotdog fold" evidence="9">
    <location>
        <begin position="1040"/>
        <end position="1175"/>
    </location>
</feature>
<evidence type="ECO:0000313" key="14">
    <source>
        <dbReference type="EMBL" id="BCB84333.1"/>
    </source>
</evidence>
<dbReference type="Pfam" id="PF16197">
    <property type="entry name" value="KAsynt_C_assoc"/>
    <property type="match status" value="2"/>
</dbReference>
<keyword evidence="6" id="KW-0045">Antibiotic biosynthesis</keyword>
<dbReference type="InterPro" id="IPR036736">
    <property type="entry name" value="ACP-like_sf"/>
</dbReference>
<dbReference type="InterPro" id="IPR020807">
    <property type="entry name" value="PKS_DH"/>
</dbReference>
<evidence type="ECO:0000313" key="15">
    <source>
        <dbReference type="Proteomes" id="UP000503011"/>
    </source>
</evidence>
<dbReference type="PANTHER" id="PTHR43775">
    <property type="entry name" value="FATTY ACID SYNTHASE"/>
    <property type="match status" value="1"/>
</dbReference>
<dbReference type="InterPro" id="IPR002364">
    <property type="entry name" value="Quin_OxRdtase/zeta-crystal_CS"/>
</dbReference>
<dbReference type="InterPro" id="IPR006162">
    <property type="entry name" value="Ppantetheine_attach_site"/>
</dbReference>
<evidence type="ECO:0000256" key="1">
    <source>
        <dbReference type="ARBA" id="ARBA00001957"/>
    </source>
</evidence>
<dbReference type="FunFam" id="1.10.1200.10:FF:000007">
    <property type="entry name" value="Probable polyketide synthase pks17"/>
    <property type="match status" value="1"/>
</dbReference>
<dbReference type="Pfam" id="PF08659">
    <property type="entry name" value="KR"/>
    <property type="match status" value="1"/>
</dbReference>